<dbReference type="Proteomes" id="UP001317259">
    <property type="component" value="Unassembled WGS sequence"/>
</dbReference>
<name>A0ABT0FPL3_9ACTN</name>
<evidence type="ECO:0000313" key="2">
    <source>
        <dbReference type="Proteomes" id="UP001317259"/>
    </source>
</evidence>
<evidence type="ECO:0000313" key="1">
    <source>
        <dbReference type="EMBL" id="MCK2214250.1"/>
    </source>
</evidence>
<sequence length="62" mass="6695">MTNPTDPPPPVAGATLATAAPDFDWTRQLRPDVRGLVTTWMEIGERAIRHVSIVPQTTGAGR</sequence>
<gene>
    <name evidence="1" type="ORF">MF672_010675</name>
</gene>
<protein>
    <submittedName>
        <fullName evidence="1">Uncharacterized protein</fullName>
    </submittedName>
</protein>
<dbReference type="RefSeq" id="WP_242374622.1">
    <property type="nucleotide sequence ID" value="NZ_JAKRKC020000001.1"/>
</dbReference>
<comment type="caution">
    <text evidence="1">The sequence shown here is derived from an EMBL/GenBank/DDBJ whole genome shotgun (WGS) entry which is preliminary data.</text>
</comment>
<organism evidence="1 2">
    <name type="scientific">Actinomadura luzonensis</name>
    <dbReference type="NCBI Taxonomy" id="2805427"/>
    <lineage>
        <taxon>Bacteria</taxon>
        <taxon>Bacillati</taxon>
        <taxon>Actinomycetota</taxon>
        <taxon>Actinomycetes</taxon>
        <taxon>Streptosporangiales</taxon>
        <taxon>Thermomonosporaceae</taxon>
        <taxon>Actinomadura</taxon>
    </lineage>
</organism>
<dbReference type="EMBL" id="JAKRKC020000001">
    <property type="protein sequence ID" value="MCK2214250.1"/>
    <property type="molecule type" value="Genomic_DNA"/>
</dbReference>
<accession>A0ABT0FPL3</accession>
<reference evidence="1 2" key="1">
    <citation type="submission" date="2022-04" db="EMBL/GenBank/DDBJ databases">
        <title>Genome draft of Actinomadura sp. ATCC 31491.</title>
        <authorList>
            <person name="Shi X."/>
            <person name="Du Y."/>
        </authorList>
    </citation>
    <scope>NUCLEOTIDE SEQUENCE [LARGE SCALE GENOMIC DNA]</scope>
    <source>
        <strain evidence="1 2">ATCC 31491</strain>
    </source>
</reference>
<proteinExistence type="predicted"/>
<keyword evidence="2" id="KW-1185">Reference proteome</keyword>